<dbReference type="Proteomes" id="UP001558613">
    <property type="component" value="Unassembled WGS sequence"/>
</dbReference>
<protein>
    <submittedName>
        <fullName evidence="1">Uncharacterized protein</fullName>
    </submittedName>
</protein>
<evidence type="ECO:0000313" key="2">
    <source>
        <dbReference type="Proteomes" id="UP001558613"/>
    </source>
</evidence>
<dbReference type="EMBL" id="JAYMGO010000003">
    <property type="protein sequence ID" value="KAL1278953.1"/>
    <property type="molecule type" value="Genomic_DNA"/>
</dbReference>
<proteinExistence type="predicted"/>
<evidence type="ECO:0000313" key="1">
    <source>
        <dbReference type="EMBL" id="KAL1278953.1"/>
    </source>
</evidence>
<keyword evidence="2" id="KW-1185">Reference proteome</keyword>
<name>A0ABR3NPK8_9TELE</name>
<accession>A0ABR3NPK8</accession>
<organism evidence="1 2">
    <name type="scientific">Cirrhinus molitorella</name>
    <name type="common">mud carp</name>
    <dbReference type="NCBI Taxonomy" id="172907"/>
    <lineage>
        <taxon>Eukaryota</taxon>
        <taxon>Metazoa</taxon>
        <taxon>Chordata</taxon>
        <taxon>Craniata</taxon>
        <taxon>Vertebrata</taxon>
        <taxon>Euteleostomi</taxon>
        <taxon>Actinopterygii</taxon>
        <taxon>Neopterygii</taxon>
        <taxon>Teleostei</taxon>
        <taxon>Ostariophysi</taxon>
        <taxon>Cypriniformes</taxon>
        <taxon>Cyprinidae</taxon>
        <taxon>Labeoninae</taxon>
        <taxon>Labeonini</taxon>
        <taxon>Cirrhinus</taxon>
    </lineage>
</organism>
<gene>
    <name evidence="1" type="ORF">QQF64_025626</name>
</gene>
<reference evidence="1 2" key="1">
    <citation type="submission" date="2023-09" db="EMBL/GenBank/DDBJ databases">
        <authorList>
            <person name="Wang M."/>
        </authorList>
    </citation>
    <scope>NUCLEOTIDE SEQUENCE [LARGE SCALE GENOMIC DNA]</scope>
    <source>
        <strain evidence="1">GT-2023</strain>
        <tissue evidence="1">Liver</tissue>
    </source>
</reference>
<comment type="caution">
    <text evidence="1">The sequence shown here is derived from an EMBL/GenBank/DDBJ whole genome shotgun (WGS) entry which is preliminary data.</text>
</comment>
<sequence>MSRRNKNTVNDKHEGRDYRAAGLFVVTVADRPDCAMIRQDSGVLSRYFSHWFVVFQRRSAILLCFSSAFSARERKRRAAAACRPEEKPQRISHILKIK</sequence>